<gene>
    <name evidence="3" type="ORF">FTV88_1643</name>
</gene>
<dbReference type="RefSeq" id="WP_153725055.1">
    <property type="nucleotide sequence ID" value="NZ_CP045875.1"/>
</dbReference>
<comment type="similarity">
    <text evidence="1">Belongs to the UPF0735 family.</text>
</comment>
<evidence type="ECO:0000256" key="1">
    <source>
        <dbReference type="HAMAP-Rule" id="MF_00707"/>
    </source>
</evidence>
<dbReference type="Gene3D" id="3.30.70.260">
    <property type="match status" value="1"/>
</dbReference>
<dbReference type="Pfam" id="PF01842">
    <property type="entry name" value="ACT"/>
    <property type="match status" value="1"/>
</dbReference>
<dbReference type="InterPro" id="IPR002912">
    <property type="entry name" value="ACT_dom"/>
</dbReference>
<accession>A0A5Q2N378</accession>
<dbReference type="KEGG" id="hcv:FTV88_1643"/>
<dbReference type="NCBIfam" id="NF003361">
    <property type="entry name" value="PRK04435.1"/>
    <property type="match status" value="1"/>
</dbReference>
<proteinExistence type="inferred from homology"/>
<organism evidence="3 4">
    <name type="scientific">Heliorestis convoluta</name>
    <dbReference type="NCBI Taxonomy" id="356322"/>
    <lineage>
        <taxon>Bacteria</taxon>
        <taxon>Bacillati</taxon>
        <taxon>Bacillota</taxon>
        <taxon>Clostridia</taxon>
        <taxon>Eubacteriales</taxon>
        <taxon>Heliobacteriaceae</taxon>
        <taxon>Heliorestis</taxon>
    </lineage>
</organism>
<protein>
    <recommendedName>
        <fullName evidence="1">UPF0735 ACT domain-containing protein FTV88_1643</fullName>
    </recommendedName>
</protein>
<reference evidence="4" key="1">
    <citation type="submission" date="2019-11" db="EMBL/GenBank/DDBJ databases">
        <title>Genome sequence of Heliorestis convoluta strain HH, an alkaliphilic and minimalistic phototrophic bacterium from a soda lake in Egypt.</title>
        <authorList>
            <person name="Dewey E.D."/>
            <person name="Stokes L.M."/>
            <person name="Burchell B.M."/>
            <person name="Shaffer K.N."/>
            <person name="Huntington A.M."/>
            <person name="Baker J.M."/>
            <person name="Nadendla S."/>
            <person name="Giglio M.G."/>
            <person name="Touchman J.W."/>
            <person name="Blankenship R.E."/>
            <person name="Madigan M.T."/>
            <person name="Sattley W.M."/>
        </authorList>
    </citation>
    <scope>NUCLEOTIDE SEQUENCE [LARGE SCALE GENOMIC DNA]</scope>
    <source>
        <strain evidence="4">HH</strain>
    </source>
</reference>
<dbReference type="HAMAP" id="MF_00707">
    <property type="entry name" value="UPF0735"/>
    <property type="match status" value="1"/>
</dbReference>
<dbReference type="InterPro" id="IPR045865">
    <property type="entry name" value="ACT-like_dom_sf"/>
</dbReference>
<sequence>MEKGGRRFYLVDGSILPEAILKTALANEMLAKGEVSKVSEAVEKVGLSRSAYYKYKDGVLPFQGNGRSHILSVRLLLEHQPGILSRVLHTVASVDGNILTINQSVPEKGLAPVLLVLDISRLSVVIPRLQEELKQLQGVRQVQLVADESSETNHQKEV</sequence>
<keyword evidence="4" id="KW-1185">Reference proteome</keyword>
<dbReference type="EMBL" id="CP045875">
    <property type="protein sequence ID" value="QGG47742.1"/>
    <property type="molecule type" value="Genomic_DNA"/>
</dbReference>
<name>A0A5Q2N378_9FIRM</name>
<evidence type="ECO:0000313" key="4">
    <source>
        <dbReference type="Proteomes" id="UP000366051"/>
    </source>
</evidence>
<dbReference type="InterPro" id="IPR008310">
    <property type="entry name" value="UPF0735_ACT_dom-cont"/>
</dbReference>
<feature type="domain" description="ACT" evidence="2">
    <location>
        <begin position="72"/>
        <end position="147"/>
    </location>
</feature>
<dbReference type="SUPFAM" id="SSF55021">
    <property type="entry name" value="ACT-like"/>
    <property type="match status" value="1"/>
</dbReference>
<dbReference type="Proteomes" id="UP000366051">
    <property type="component" value="Chromosome"/>
</dbReference>
<evidence type="ECO:0000259" key="2">
    <source>
        <dbReference type="PROSITE" id="PS51671"/>
    </source>
</evidence>
<dbReference type="PROSITE" id="PS51671">
    <property type="entry name" value="ACT"/>
    <property type="match status" value="1"/>
</dbReference>
<dbReference type="PIRSF" id="PIRSF025624">
    <property type="entry name" value="ACT_PheB"/>
    <property type="match status" value="1"/>
</dbReference>
<dbReference type="AlphaFoldDB" id="A0A5Q2N378"/>
<evidence type="ECO:0000313" key="3">
    <source>
        <dbReference type="EMBL" id="QGG47742.1"/>
    </source>
</evidence>
<dbReference type="OrthoDB" id="9788773at2"/>